<reference evidence="2 3" key="1">
    <citation type="submission" date="2019-03" db="EMBL/GenBank/DDBJ databases">
        <title>First draft genome of Liparis tanakae, snailfish: a comprehensive survey of snailfish specific genes.</title>
        <authorList>
            <person name="Kim W."/>
            <person name="Song I."/>
            <person name="Jeong J.-H."/>
            <person name="Kim D."/>
            <person name="Kim S."/>
            <person name="Ryu S."/>
            <person name="Song J.Y."/>
            <person name="Lee S.K."/>
        </authorList>
    </citation>
    <scope>NUCLEOTIDE SEQUENCE [LARGE SCALE GENOMIC DNA]</scope>
    <source>
        <tissue evidence="2">Muscle</tissue>
    </source>
</reference>
<comment type="caution">
    <text evidence="2">The sequence shown here is derived from an EMBL/GenBank/DDBJ whole genome shotgun (WGS) entry which is preliminary data.</text>
</comment>
<accession>A0A4Z2J5V9</accession>
<dbReference type="AlphaFoldDB" id="A0A4Z2J5V9"/>
<proteinExistence type="predicted"/>
<protein>
    <submittedName>
        <fullName evidence="2">Uncharacterized protein</fullName>
    </submittedName>
</protein>
<organism evidence="2 3">
    <name type="scientific">Liparis tanakae</name>
    <name type="common">Tanaka's snailfish</name>
    <dbReference type="NCBI Taxonomy" id="230148"/>
    <lineage>
        <taxon>Eukaryota</taxon>
        <taxon>Metazoa</taxon>
        <taxon>Chordata</taxon>
        <taxon>Craniata</taxon>
        <taxon>Vertebrata</taxon>
        <taxon>Euteleostomi</taxon>
        <taxon>Actinopterygii</taxon>
        <taxon>Neopterygii</taxon>
        <taxon>Teleostei</taxon>
        <taxon>Neoteleostei</taxon>
        <taxon>Acanthomorphata</taxon>
        <taxon>Eupercaria</taxon>
        <taxon>Perciformes</taxon>
        <taxon>Cottioidei</taxon>
        <taxon>Cottales</taxon>
        <taxon>Liparidae</taxon>
        <taxon>Liparis</taxon>
    </lineage>
</organism>
<feature type="region of interest" description="Disordered" evidence="1">
    <location>
        <begin position="79"/>
        <end position="99"/>
    </location>
</feature>
<evidence type="ECO:0000256" key="1">
    <source>
        <dbReference type="SAM" id="MobiDB-lite"/>
    </source>
</evidence>
<gene>
    <name evidence="2" type="ORF">EYF80_004927</name>
</gene>
<sequence length="99" mass="11382">MWRRTSPSQREKVHRRVESRRDSQRGEFNVDFVSVTQRQSSFCLRERSDGEQLGVTVGRGFVWLDLFTMETAYGQTVCTGGQKAGRWGHGVKAPTPYRT</sequence>
<dbReference type="EMBL" id="SRLO01000024">
    <property type="protein sequence ID" value="TNN84882.1"/>
    <property type="molecule type" value="Genomic_DNA"/>
</dbReference>
<evidence type="ECO:0000313" key="2">
    <source>
        <dbReference type="EMBL" id="TNN84882.1"/>
    </source>
</evidence>
<dbReference type="Proteomes" id="UP000314294">
    <property type="component" value="Unassembled WGS sequence"/>
</dbReference>
<feature type="region of interest" description="Disordered" evidence="1">
    <location>
        <begin position="1"/>
        <end position="24"/>
    </location>
</feature>
<name>A0A4Z2J5V9_9TELE</name>
<evidence type="ECO:0000313" key="3">
    <source>
        <dbReference type="Proteomes" id="UP000314294"/>
    </source>
</evidence>
<keyword evidence="3" id="KW-1185">Reference proteome</keyword>